<evidence type="ECO:0000313" key="2">
    <source>
        <dbReference type="EMBL" id="MFB9441849.1"/>
    </source>
</evidence>
<gene>
    <name evidence="2" type="ORF">ACFFTR_01950</name>
</gene>
<keyword evidence="1" id="KW-1133">Transmembrane helix</keyword>
<evidence type="ECO:0000313" key="3">
    <source>
        <dbReference type="Proteomes" id="UP001589608"/>
    </source>
</evidence>
<keyword evidence="3" id="KW-1185">Reference proteome</keyword>
<dbReference type="EMBL" id="JBHMCA010000007">
    <property type="protein sequence ID" value="MFB9441849.1"/>
    <property type="molecule type" value="Genomic_DNA"/>
</dbReference>
<dbReference type="RefSeq" id="WP_246655742.1">
    <property type="nucleotide sequence ID" value="NZ_CP061913.1"/>
</dbReference>
<proteinExistence type="predicted"/>
<accession>A0ABV5LZ16</accession>
<name>A0ABV5LZ16_9ACTN</name>
<feature type="transmembrane region" description="Helical" evidence="1">
    <location>
        <begin position="12"/>
        <end position="30"/>
    </location>
</feature>
<keyword evidence="1" id="KW-0812">Transmembrane</keyword>
<sequence length="50" mass="5724">MYLLWRYTHTPIWHIAVCVLFGYFLAESSIAPNIARLLTTAAHYLSGLDL</sequence>
<comment type="caution">
    <text evidence="2">The sequence shown here is derived from an EMBL/GenBank/DDBJ whole genome shotgun (WGS) entry which is preliminary data.</text>
</comment>
<keyword evidence="1" id="KW-0472">Membrane</keyword>
<organism evidence="2 3">
    <name type="scientific">Dactylosporangium vinaceum</name>
    <dbReference type="NCBI Taxonomy" id="53362"/>
    <lineage>
        <taxon>Bacteria</taxon>
        <taxon>Bacillati</taxon>
        <taxon>Actinomycetota</taxon>
        <taxon>Actinomycetes</taxon>
        <taxon>Micromonosporales</taxon>
        <taxon>Micromonosporaceae</taxon>
        <taxon>Dactylosporangium</taxon>
    </lineage>
</organism>
<evidence type="ECO:0000256" key="1">
    <source>
        <dbReference type="SAM" id="Phobius"/>
    </source>
</evidence>
<protein>
    <submittedName>
        <fullName evidence="2">Uncharacterized protein</fullName>
    </submittedName>
</protein>
<dbReference type="Proteomes" id="UP001589608">
    <property type="component" value="Unassembled WGS sequence"/>
</dbReference>
<reference evidence="2 3" key="1">
    <citation type="submission" date="2024-09" db="EMBL/GenBank/DDBJ databases">
        <authorList>
            <person name="Sun Q."/>
            <person name="Mori K."/>
        </authorList>
    </citation>
    <scope>NUCLEOTIDE SEQUENCE [LARGE SCALE GENOMIC DNA]</scope>
    <source>
        <strain evidence="2 3">JCM 3307</strain>
    </source>
</reference>